<organism evidence="1">
    <name type="scientific">Siphoviridae sp. ct9GL2</name>
    <dbReference type="NCBI Taxonomy" id="2825368"/>
    <lineage>
        <taxon>Viruses</taxon>
        <taxon>Duplodnaviria</taxon>
        <taxon>Heunggongvirae</taxon>
        <taxon>Uroviricota</taxon>
        <taxon>Caudoviricetes</taxon>
    </lineage>
</organism>
<accession>A0A8S5PX22</accession>
<dbReference type="EMBL" id="BK015521">
    <property type="protein sequence ID" value="DAE10852.1"/>
    <property type="molecule type" value="Genomic_DNA"/>
</dbReference>
<sequence length="99" mass="12207">MDKSMEIIKEREVEYIDRIDHMLFLDDCEPSLIERMTYPHCVYKPRNRGLKDRQVAYECRQEIRRIVCEIQHGKPFRLRDVLEEMDRLYQKAESRSCRR</sequence>
<protein>
    <submittedName>
        <fullName evidence="1">Uncharacterized protein</fullName>
    </submittedName>
</protein>
<evidence type="ECO:0000313" key="1">
    <source>
        <dbReference type="EMBL" id="DAE10852.1"/>
    </source>
</evidence>
<name>A0A8S5PX22_9CAUD</name>
<proteinExistence type="predicted"/>
<reference evidence="1" key="1">
    <citation type="journal article" date="2021" name="Proc. Natl. Acad. Sci. U.S.A.">
        <title>A Catalog of Tens of Thousands of Viruses from Human Metagenomes Reveals Hidden Associations with Chronic Diseases.</title>
        <authorList>
            <person name="Tisza M.J."/>
            <person name="Buck C.B."/>
        </authorList>
    </citation>
    <scope>NUCLEOTIDE SEQUENCE</scope>
    <source>
        <strain evidence="1">Ct9GL2</strain>
    </source>
</reference>